<evidence type="ECO:0000313" key="1">
    <source>
        <dbReference type="EMBL" id="KAA6414804.1"/>
    </source>
</evidence>
<dbReference type="AlphaFoldDB" id="A0A5M8Q1F4"/>
<evidence type="ECO:0000313" key="2">
    <source>
        <dbReference type="Proteomes" id="UP000324767"/>
    </source>
</evidence>
<name>A0A5M8Q1F4_9LECA</name>
<dbReference type="Proteomes" id="UP000324767">
    <property type="component" value="Unassembled WGS sequence"/>
</dbReference>
<dbReference type="EMBL" id="VXIT01000002">
    <property type="protein sequence ID" value="KAA6414804.1"/>
    <property type="molecule type" value="Genomic_DNA"/>
</dbReference>
<accession>A0A5M8Q1F4</accession>
<gene>
    <name evidence="1" type="ORF">FRX48_01554</name>
</gene>
<reference evidence="1 2" key="1">
    <citation type="submission" date="2019-09" db="EMBL/GenBank/DDBJ databases">
        <title>The hologenome of the rock-dwelling lichen Lasallia pustulata.</title>
        <authorList>
            <person name="Greshake Tzovaras B."/>
            <person name="Segers F."/>
            <person name="Bicker A."/>
            <person name="Dal Grande F."/>
            <person name="Otte J."/>
            <person name="Hankeln T."/>
            <person name="Schmitt I."/>
            <person name="Ebersberger I."/>
        </authorList>
    </citation>
    <scope>NUCLEOTIDE SEQUENCE [LARGE SCALE GENOMIC DNA]</scope>
    <source>
        <strain evidence="1">A1-1</strain>
    </source>
</reference>
<comment type="caution">
    <text evidence="1">The sequence shown here is derived from an EMBL/GenBank/DDBJ whole genome shotgun (WGS) entry which is preliminary data.</text>
</comment>
<sequence length="116" mass="13142">MMLVNHTIYIYDTAYSSFGSTGPLALSVNQLQQIDHFANIGMARNLVQETRNHKGKMVLQHIRIERGGNALKRRTTLQEDTTLQVMMQGWSTSAVLGHLRFFFPGLLAHPIPRQHA</sequence>
<organism evidence="1 2">
    <name type="scientific">Lasallia pustulata</name>
    <dbReference type="NCBI Taxonomy" id="136370"/>
    <lineage>
        <taxon>Eukaryota</taxon>
        <taxon>Fungi</taxon>
        <taxon>Dikarya</taxon>
        <taxon>Ascomycota</taxon>
        <taxon>Pezizomycotina</taxon>
        <taxon>Lecanoromycetes</taxon>
        <taxon>OSLEUM clade</taxon>
        <taxon>Umbilicariomycetidae</taxon>
        <taxon>Umbilicariales</taxon>
        <taxon>Umbilicariaceae</taxon>
        <taxon>Lasallia</taxon>
    </lineage>
</organism>
<protein>
    <submittedName>
        <fullName evidence="1">Uncharacterized protein</fullName>
    </submittedName>
</protein>
<proteinExistence type="predicted"/>